<dbReference type="EMBL" id="UYJE01006616">
    <property type="protein sequence ID" value="VDI47466.1"/>
    <property type="molecule type" value="Genomic_DNA"/>
</dbReference>
<feature type="domain" description="ZMYM2-like/QRICH1 C-terminal" evidence="4">
    <location>
        <begin position="1"/>
        <end position="113"/>
    </location>
</feature>
<dbReference type="PANTHER" id="PTHR46963:SF2">
    <property type="match status" value="1"/>
</dbReference>
<evidence type="ECO:0000313" key="5">
    <source>
        <dbReference type="EMBL" id="VDI47466.1"/>
    </source>
</evidence>
<evidence type="ECO:0000256" key="1">
    <source>
        <dbReference type="ARBA" id="ARBA00022499"/>
    </source>
</evidence>
<dbReference type="Proteomes" id="UP000596742">
    <property type="component" value="Unassembled WGS sequence"/>
</dbReference>
<accession>A0A8B6FB43</accession>
<protein>
    <recommendedName>
        <fullName evidence="4">ZMYM2-like/QRICH1 C-terminal domain-containing protein</fullName>
    </recommendedName>
</protein>
<evidence type="ECO:0000313" key="6">
    <source>
        <dbReference type="Proteomes" id="UP000596742"/>
    </source>
</evidence>
<dbReference type="PANTHER" id="PTHR46963">
    <property type="entry name" value="SIMILAR TO RIKEN CDNA E130308A19"/>
    <property type="match status" value="1"/>
</dbReference>
<keyword evidence="2" id="KW-0597">Phosphoprotein</keyword>
<gene>
    <name evidence="5" type="ORF">MGAL_10B094274</name>
</gene>
<reference evidence="5" key="1">
    <citation type="submission" date="2018-11" db="EMBL/GenBank/DDBJ databases">
        <authorList>
            <person name="Alioto T."/>
            <person name="Alioto T."/>
        </authorList>
    </citation>
    <scope>NUCLEOTIDE SEQUENCE</scope>
</reference>
<dbReference type="InterPro" id="IPR023606">
    <property type="entry name" value="CoA-Trfase_III_dom_1_sf"/>
</dbReference>
<sequence length="311" mass="35329">MRSRLEHQNLRWGDIDLKTTSAGEKYLDFTERATKTRSGATSDARAFSPKMFENKGDPRCPISLYLMYAGKRPEKMKADDSKFYVGINNKGSGDEWFINQPMGKNTLSNIIKSMTDEAVIQDRKVNHSACKTVITTLIHAGWDYYTNGTGNRYTNQCDSTVNLNNVDTIPDDDDDMVLVRASQEMIENTLLDIENFENYEVLDIHNDIHIDNCKKSSNLVQKTLICLSVCLRIIPCRPFSKTLHNDMILEMDHSIAGKVRVPGKAVKYSERQMESTLPPPTLGQHTDEILQNMLNLSETDIKSLKDKKVIQ</sequence>
<dbReference type="SUPFAM" id="SSF89796">
    <property type="entry name" value="CoA-transferase family III (CaiB/BaiF)"/>
    <property type="match status" value="1"/>
</dbReference>
<evidence type="ECO:0000259" key="4">
    <source>
        <dbReference type="Pfam" id="PF12012"/>
    </source>
</evidence>
<dbReference type="OrthoDB" id="10002548at2759"/>
<keyword evidence="6" id="KW-1185">Reference proteome</keyword>
<dbReference type="InterPro" id="IPR042838">
    <property type="entry name" value="KIAA1958"/>
</dbReference>
<keyword evidence="1" id="KW-1017">Isopeptide bond</keyword>
<keyword evidence="3" id="KW-0832">Ubl conjugation</keyword>
<name>A0A8B6FB43_MYTGA</name>
<evidence type="ECO:0000256" key="3">
    <source>
        <dbReference type="ARBA" id="ARBA00022843"/>
    </source>
</evidence>
<comment type="caution">
    <text evidence="5">The sequence shown here is derived from an EMBL/GenBank/DDBJ whole genome shotgun (WGS) entry which is preliminary data.</text>
</comment>
<dbReference type="InterPro" id="IPR021893">
    <property type="entry name" value="ZMYM2-like_C"/>
</dbReference>
<proteinExistence type="predicted"/>
<organism evidence="5 6">
    <name type="scientific">Mytilus galloprovincialis</name>
    <name type="common">Mediterranean mussel</name>
    <dbReference type="NCBI Taxonomy" id="29158"/>
    <lineage>
        <taxon>Eukaryota</taxon>
        <taxon>Metazoa</taxon>
        <taxon>Spiralia</taxon>
        <taxon>Lophotrochozoa</taxon>
        <taxon>Mollusca</taxon>
        <taxon>Bivalvia</taxon>
        <taxon>Autobranchia</taxon>
        <taxon>Pteriomorphia</taxon>
        <taxon>Mytilida</taxon>
        <taxon>Mytiloidea</taxon>
        <taxon>Mytilidae</taxon>
        <taxon>Mytilinae</taxon>
        <taxon>Mytilus</taxon>
    </lineage>
</organism>
<evidence type="ECO:0000256" key="2">
    <source>
        <dbReference type="ARBA" id="ARBA00022553"/>
    </source>
</evidence>
<dbReference type="AlphaFoldDB" id="A0A8B6FB43"/>
<dbReference type="Pfam" id="PF12012">
    <property type="entry name" value="DUF3504"/>
    <property type="match status" value="1"/>
</dbReference>
<dbReference type="Gene3D" id="3.40.50.10540">
    <property type="entry name" value="Crotonobetainyl-coa:carnitine coa-transferase, domain 1"/>
    <property type="match status" value="1"/>
</dbReference>